<dbReference type="HOGENOM" id="CLU_1447322_0_0_1"/>
<name>W7I4R1_9PEZI</name>
<evidence type="ECO:0000313" key="2">
    <source>
        <dbReference type="EMBL" id="EWC43720.1"/>
    </source>
</evidence>
<keyword evidence="3" id="KW-1185">Reference proteome</keyword>
<feature type="compositionally biased region" description="Polar residues" evidence="1">
    <location>
        <begin position="1"/>
        <end position="15"/>
    </location>
</feature>
<protein>
    <submittedName>
        <fullName evidence="2">Uncharacterized protein</fullName>
    </submittedName>
</protein>
<dbReference type="OrthoDB" id="5407600at2759"/>
<proteinExistence type="predicted"/>
<organism evidence="2 3">
    <name type="scientific">Drechslerella stenobrocha 248</name>
    <dbReference type="NCBI Taxonomy" id="1043628"/>
    <lineage>
        <taxon>Eukaryota</taxon>
        <taxon>Fungi</taxon>
        <taxon>Dikarya</taxon>
        <taxon>Ascomycota</taxon>
        <taxon>Pezizomycotina</taxon>
        <taxon>Orbiliomycetes</taxon>
        <taxon>Orbiliales</taxon>
        <taxon>Orbiliaceae</taxon>
        <taxon>Drechslerella</taxon>
    </lineage>
</organism>
<evidence type="ECO:0000256" key="1">
    <source>
        <dbReference type="SAM" id="MobiDB-lite"/>
    </source>
</evidence>
<reference evidence="2 3" key="1">
    <citation type="submission" date="2013-05" db="EMBL/GenBank/DDBJ databases">
        <title>Drechslerella stenobrocha genome reveals carnivorous origination and mechanical trapping mechanism of predatory fungi.</title>
        <authorList>
            <person name="Liu X."/>
            <person name="Zhang W."/>
            <person name="Liu K."/>
        </authorList>
    </citation>
    <scope>NUCLEOTIDE SEQUENCE [LARGE SCALE GENOMIC DNA]</scope>
    <source>
        <strain evidence="2 3">248</strain>
    </source>
</reference>
<gene>
    <name evidence="2" type="ORF">DRE_07472</name>
</gene>
<dbReference type="EMBL" id="KI966456">
    <property type="protein sequence ID" value="EWC43720.1"/>
    <property type="molecule type" value="Genomic_DNA"/>
</dbReference>
<sequence length="195" mass="22128">MPPSPSIKSDITNSPARMPSLIPRKNTTRGDLNKRLPALPSEPRTPQALPYFGRSFSHAVLPRVTPATAPVIRQRDTSFDLTMFRQPELGKKETDSDNICKISSYISSPASRAPDDPELFESSAWWAGRYMSVSDRLRGEMPYSTQEERDRQACKEMNTTCGGDPHKERVLQIWWINFRMKESDEQAQGKGKTRV</sequence>
<evidence type="ECO:0000313" key="3">
    <source>
        <dbReference type="Proteomes" id="UP000024837"/>
    </source>
</evidence>
<dbReference type="AlphaFoldDB" id="W7I4R1"/>
<accession>W7I4R1</accession>
<dbReference type="Proteomes" id="UP000024837">
    <property type="component" value="Unassembled WGS sequence"/>
</dbReference>
<feature type="region of interest" description="Disordered" evidence="1">
    <location>
        <begin position="1"/>
        <end position="49"/>
    </location>
</feature>